<dbReference type="EMBL" id="JAGMUV010000012">
    <property type="protein sequence ID" value="KAH7137796.1"/>
    <property type="molecule type" value="Genomic_DNA"/>
</dbReference>
<dbReference type="PROSITE" id="PS00463">
    <property type="entry name" value="ZN2_CY6_FUNGAL_1"/>
    <property type="match status" value="1"/>
</dbReference>
<dbReference type="PROSITE" id="PS50048">
    <property type="entry name" value="ZN2_CY6_FUNGAL_2"/>
    <property type="match status" value="1"/>
</dbReference>
<dbReference type="PANTHER" id="PTHR47784">
    <property type="entry name" value="STEROL UPTAKE CONTROL PROTEIN 2"/>
    <property type="match status" value="1"/>
</dbReference>
<name>A0A9P9EIQ8_9HYPO</name>
<dbReference type="GO" id="GO:0001228">
    <property type="term" value="F:DNA-binding transcription activator activity, RNA polymerase II-specific"/>
    <property type="evidence" value="ECO:0007669"/>
    <property type="project" value="TreeGrafter"/>
</dbReference>
<dbReference type="OrthoDB" id="4937900at2759"/>
<comment type="caution">
    <text evidence="4">The sequence shown here is derived from an EMBL/GenBank/DDBJ whole genome shotgun (WGS) entry which is preliminary data.</text>
</comment>
<proteinExistence type="predicted"/>
<dbReference type="SUPFAM" id="SSF57701">
    <property type="entry name" value="Zn2/Cys6 DNA-binding domain"/>
    <property type="match status" value="1"/>
</dbReference>
<evidence type="ECO:0000256" key="2">
    <source>
        <dbReference type="SAM" id="MobiDB-lite"/>
    </source>
</evidence>
<sequence>MASDTRNKSAGDQSVKPRRSHRKSRNGCRVCKSRHMKCDETRPACINCSVTGRHCEYRVIPPSKPKSPRPDGFLAPSPASCASNPSSAATSASTPSHSRQHAEEYNGGHISVPDGAGLFTIEHLALFHHAQNHMASGMMAEDPADPTISAIIEYALKAPYLMNEVLAIAALHLGHCHPGRSDYYQHATALQTRALSSFNEAGEDVSDATCVPMFIFSSMLGLHILHDTFRNRPDNFSVFLDQFMGYLSLHRGVTAITGKTWKVIKKSGLNQTITQVEQAFGDESNGVKEVEVLYEMVDESQLNESSVATYHQAIRTLGGTFNLCHQLQARGSRPHPGPLTFCITVNDEYVDYLKERRPEALVILAFYATMLHSSRDFWIFGDGGQYLILAITSHLGSHWERWLAWPNSVLNVEATH</sequence>
<evidence type="ECO:0000256" key="1">
    <source>
        <dbReference type="ARBA" id="ARBA00023242"/>
    </source>
</evidence>
<feature type="compositionally biased region" description="Basic residues" evidence="2">
    <location>
        <begin position="16"/>
        <end position="26"/>
    </location>
</feature>
<dbReference type="AlphaFoldDB" id="A0A9P9EIQ8"/>
<feature type="domain" description="Zn(2)-C6 fungal-type" evidence="3">
    <location>
        <begin position="27"/>
        <end position="57"/>
    </location>
</feature>
<evidence type="ECO:0000259" key="3">
    <source>
        <dbReference type="PROSITE" id="PS50048"/>
    </source>
</evidence>
<feature type="compositionally biased region" description="Low complexity" evidence="2">
    <location>
        <begin position="75"/>
        <end position="97"/>
    </location>
</feature>
<dbReference type="InterPro" id="IPR036864">
    <property type="entry name" value="Zn2-C6_fun-type_DNA-bd_sf"/>
</dbReference>
<dbReference type="Proteomes" id="UP000738349">
    <property type="component" value="Unassembled WGS sequence"/>
</dbReference>
<protein>
    <recommendedName>
        <fullName evidence="3">Zn(2)-C6 fungal-type domain-containing protein</fullName>
    </recommendedName>
</protein>
<dbReference type="InterPro" id="IPR053157">
    <property type="entry name" value="Sterol_Uptake_Regulator"/>
</dbReference>
<dbReference type="GO" id="GO:0008270">
    <property type="term" value="F:zinc ion binding"/>
    <property type="evidence" value="ECO:0007669"/>
    <property type="project" value="InterPro"/>
</dbReference>
<reference evidence="4" key="1">
    <citation type="journal article" date="2021" name="Nat. Commun.">
        <title>Genetic determinants of endophytism in the Arabidopsis root mycobiome.</title>
        <authorList>
            <person name="Mesny F."/>
            <person name="Miyauchi S."/>
            <person name="Thiergart T."/>
            <person name="Pickel B."/>
            <person name="Atanasova L."/>
            <person name="Karlsson M."/>
            <person name="Huettel B."/>
            <person name="Barry K.W."/>
            <person name="Haridas S."/>
            <person name="Chen C."/>
            <person name="Bauer D."/>
            <person name="Andreopoulos W."/>
            <person name="Pangilinan J."/>
            <person name="LaButti K."/>
            <person name="Riley R."/>
            <person name="Lipzen A."/>
            <person name="Clum A."/>
            <person name="Drula E."/>
            <person name="Henrissat B."/>
            <person name="Kohler A."/>
            <person name="Grigoriev I.V."/>
            <person name="Martin F.M."/>
            <person name="Hacquard S."/>
        </authorList>
    </citation>
    <scope>NUCLEOTIDE SEQUENCE</scope>
    <source>
        <strain evidence="4">MPI-CAGE-AT-0147</strain>
    </source>
</reference>
<keyword evidence="5" id="KW-1185">Reference proteome</keyword>
<dbReference type="InterPro" id="IPR001138">
    <property type="entry name" value="Zn2Cys6_DnaBD"/>
</dbReference>
<feature type="region of interest" description="Disordered" evidence="2">
    <location>
        <begin position="61"/>
        <end position="109"/>
    </location>
</feature>
<dbReference type="Gene3D" id="4.10.240.10">
    <property type="entry name" value="Zn(2)-C6 fungal-type DNA-binding domain"/>
    <property type="match status" value="1"/>
</dbReference>
<dbReference type="CDD" id="cd00067">
    <property type="entry name" value="GAL4"/>
    <property type="match status" value="1"/>
</dbReference>
<accession>A0A9P9EIQ8</accession>
<dbReference type="Pfam" id="PF00172">
    <property type="entry name" value="Zn_clus"/>
    <property type="match status" value="1"/>
</dbReference>
<gene>
    <name evidence="4" type="ORF">EDB81DRAFT_870400</name>
</gene>
<organism evidence="4 5">
    <name type="scientific">Dactylonectria macrodidyma</name>
    <dbReference type="NCBI Taxonomy" id="307937"/>
    <lineage>
        <taxon>Eukaryota</taxon>
        <taxon>Fungi</taxon>
        <taxon>Dikarya</taxon>
        <taxon>Ascomycota</taxon>
        <taxon>Pezizomycotina</taxon>
        <taxon>Sordariomycetes</taxon>
        <taxon>Hypocreomycetidae</taxon>
        <taxon>Hypocreales</taxon>
        <taxon>Nectriaceae</taxon>
        <taxon>Dactylonectria</taxon>
    </lineage>
</organism>
<evidence type="ECO:0000313" key="4">
    <source>
        <dbReference type="EMBL" id="KAH7137796.1"/>
    </source>
</evidence>
<dbReference type="PANTHER" id="PTHR47784:SF4">
    <property type="entry name" value="ZN(II)2CYS6 TRANSCRIPTION FACTOR (EUROFUNG)"/>
    <property type="match status" value="1"/>
</dbReference>
<dbReference type="SMART" id="SM00066">
    <property type="entry name" value="GAL4"/>
    <property type="match status" value="1"/>
</dbReference>
<keyword evidence="1" id="KW-0539">Nucleus</keyword>
<evidence type="ECO:0000313" key="5">
    <source>
        <dbReference type="Proteomes" id="UP000738349"/>
    </source>
</evidence>
<feature type="region of interest" description="Disordered" evidence="2">
    <location>
        <begin position="1"/>
        <end position="26"/>
    </location>
</feature>